<dbReference type="AlphaFoldDB" id="A0A918T124"/>
<dbReference type="NCBIfam" id="NF038083">
    <property type="entry name" value="CU044_5270_fam"/>
    <property type="match status" value="1"/>
</dbReference>
<keyword evidence="1" id="KW-1133">Transmembrane helix</keyword>
<feature type="transmembrane region" description="Helical" evidence="1">
    <location>
        <begin position="58"/>
        <end position="80"/>
    </location>
</feature>
<dbReference type="RefSeq" id="WP_189976787.1">
    <property type="nucleotide sequence ID" value="NZ_BMUL01000005.1"/>
</dbReference>
<accession>A0A918T124</accession>
<name>A0A918T124_9ACTN</name>
<dbReference type="EMBL" id="BMUL01000005">
    <property type="protein sequence ID" value="GHA80964.1"/>
    <property type="molecule type" value="Genomic_DNA"/>
</dbReference>
<evidence type="ECO:0000313" key="3">
    <source>
        <dbReference type="Proteomes" id="UP000644020"/>
    </source>
</evidence>
<protein>
    <recommendedName>
        <fullName evidence="4">CU044_5270 family protein</fullName>
    </recommendedName>
</protein>
<sequence>MNAIDPRSQDALRAELTELLPPPPVPGFAPEREREVRRAVLAAALPARPARSAARRRVWVRIAVPAVACALAAGGVLLAAPPERPGGGTPAVRAEGASAVLERAALAAAASPAPNARAGEFVYVESLVARSARSADGGPAETGPAHRRQVWLSADGSLPGLLREEGSADSVLSPRVPVYEVDRPGAAPRKTFLEQGPPSVTAPTHAYVAGLPTDPEALLRLVREQTRAPGGDADQRAFDAIGTLLAETWAPPRVTAALYGAAARVPGVAVLPSARDAAGREGVAVARTSAAGEQTQWVFDRSTSVFLGQRTVLVRAADAGPAGTVLSVSAVLAKAAVARTGQLPG</sequence>
<dbReference type="InterPro" id="IPR047789">
    <property type="entry name" value="CU044_5270-like"/>
</dbReference>
<keyword evidence="1" id="KW-0472">Membrane</keyword>
<gene>
    <name evidence="2" type="ORF">GCM10010305_25980</name>
</gene>
<evidence type="ECO:0000256" key="1">
    <source>
        <dbReference type="SAM" id="Phobius"/>
    </source>
</evidence>
<evidence type="ECO:0008006" key="4">
    <source>
        <dbReference type="Google" id="ProtNLM"/>
    </source>
</evidence>
<organism evidence="2 3">
    <name type="scientific">Streptomyces termitum</name>
    <dbReference type="NCBI Taxonomy" id="67368"/>
    <lineage>
        <taxon>Bacteria</taxon>
        <taxon>Bacillati</taxon>
        <taxon>Actinomycetota</taxon>
        <taxon>Actinomycetes</taxon>
        <taxon>Kitasatosporales</taxon>
        <taxon>Streptomycetaceae</taxon>
        <taxon>Streptomyces</taxon>
    </lineage>
</organism>
<keyword evidence="3" id="KW-1185">Reference proteome</keyword>
<reference evidence="2" key="2">
    <citation type="submission" date="2020-09" db="EMBL/GenBank/DDBJ databases">
        <authorList>
            <person name="Sun Q."/>
            <person name="Ohkuma M."/>
        </authorList>
    </citation>
    <scope>NUCLEOTIDE SEQUENCE</scope>
    <source>
        <strain evidence="2">JCM 4518</strain>
    </source>
</reference>
<evidence type="ECO:0000313" key="2">
    <source>
        <dbReference type="EMBL" id="GHA80964.1"/>
    </source>
</evidence>
<comment type="caution">
    <text evidence="2">The sequence shown here is derived from an EMBL/GenBank/DDBJ whole genome shotgun (WGS) entry which is preliminary data.</text>
</comment>
<keyword evidence="1" id="KW-0812">Transmembrane</keyword>
<proteinExistence type="predicted"/>
<dbReference type="Proteomes" id="UP000644020">
    <property type="component" value="Unassembled WGS sequence"/>
</dbReference>
<reference evidence="2" key="1">
    <citation type="journal article" date="2014" name="Int. J. Syst. Evol. Microbiol.">
        <title>Complete genome sequence of Corynebacterium casei LMG S-19264T (=DSM 44701T), isolated from a smear-ripened cheese.</title>
        <authorList>
            <consortium name="US DOE Joint Genome Institute (JGI-PGF)"/>
            <person name="Walter F."/>
            <person name="Albersmeier A."/>
            <person name="Kalinowski J."/>
            <person name="Ruckert C."/>
        </authorList>
    </citation>
    <scope>NUCLEOTIDE SEQUENCE</scope>
    <source>
        <strain evidence="2">JCM 4518</strain>
    </source>
</reference>